<evidence type="ECO:0000256" key="3">
    <source>
        <dbReference type="ARBA" id="ARBA00022833"/>
    </source>
</evidence>
<dbReference type="SUPFAM" id="SSF49764">
    <property type="entry name" value="HSP20-like chaperones"/>
    <property type="match status" value="1"/>
</dbReference>
<dbReference type="InterPro" id="IPR006806">
    <property type="entry name" value="NDUFA5"/>
</dbReference>
<name>A0A1R1Y653_9FUNG</name>
<dbReference type="Pfam" id="PF04716">
    <property type="entry name" value="ETC_C1_NDUFA5"/>
    <property type="match status" value="1"/>
</dbReference>
<dbReference type="Pfam" id="PF04968">
    <property type="entry name" value="CHORD"/>
    <property type="match status" value="2"/>
</dbReference>
<evidence type="ECO:0000256" key="2">
    <source>
        <dbReference type="ARBA" id="ARBA00022737"/>
    </source>
</evidence>
<proteinExistence type="predicted"/>
<dbReference type="GO" id="GO:0046872">
    <property type="term" value="F:metal ion binding"/>
    <property type="evidence" value="ECO:0007669"/>
    <property type="project" value="UniProtKB-KW"/>
</dbReference>
<dbReference type="InterPro" id="IPR039790">
    <property type="entry name" value="CHRD1"/>
</dbReference>
<evidence type="ECO:0000313" key="7">
    <source>
        <dbReference type="Proteomes" id="UP000187429"/>
    </source>
</evidence>
<dbReference type="OrthoDB" id="1898560at2759"/>
<dbReference type="InterPro" id="IPR007051">
    <property type="entry name" value="CHORD_dom"/>
</dbReference>
<evidence type="ECO:0000256" key="4">
    <source>
        <dbReference type="SAM" id="MobiDB-lite"/>
    </source>
</evidence>
<evidence type="ECO:0000256" key="1">
    <source>
        <dbReference type="ARBA" id="ARBA00022723"/>
    </source>
</evidence>
<protein>
    <submittedName>
        <fullName evidence="6">Cysteine and histidine-rich domain-containing protein 1</fullName>
    </submittedName>
</protein>
<dbReference type="Gene3D" id="2.60.40.790">
    <property type="match status" value="2"/>
</dbReference>
<keyword evidence="2" id="KW-0677">Repeat</keyword>
<feature type="compositionally biased region" description="Low complexity" evidence="4">
    <location>
        <begin position="116"/>
        <end position="134"/>
    </location>
</feature>
<keyword evidence="1" id="KW-0479">Metal-binding</keyword>
<feature type="domain" description="CHORD" evidence="5">
    <location>
        <begin position="4"/>
        <end position="63"/>
    </location>
</feature>
<dbReference type="AlphaFoldDB" id="A0A1R1Y653"/>
<dbReference type="InterPro" id="IPR008978">
    <property type="entry name" value="HSP20-like_chaperone"/>
</dbReference>
<accession>A0A1R1Y653</accession>
<keyword evidence="7" id="KW-1185">Reference proteome</keyword>
<evidence type="ECO:0000313" key="6">
    <source>
        <dbReference type="EMBL" id="OMJ22196.1"/>
    </source>
</evidence>
<organism evidence="6 7">
    <name type="scientific">Smittium culicis</name>
    <dbReference type="NCBI Taxonomy" id="133412"/>
    <lineage>
        <taxon>Eukaryota</taxon>
        <taxon>Fungi</taxon>
        <taxon>Fungi incertae sedis</taxon>
        <taxon>Zoopagomycota</taxon>
        <taxon>Kickxellomycotina</taxon>
        <taxon>Harpellomycetes</taxon>
        <taxon>Harpellales</taxon>
        <taxon>Legeriomycetaceae</taxon>
        <taxon>Smittium</taxon>
    </lineage>
</organism>
<gene>
    <name evidence="6" type="ORF">AYI69_g5477</name>
</gene>
<dbReference type="Gene3D" id="4.10.1130.20">
    <property type="match status" value="2"/>
</dbReference>
<dbReference type="PANTHER" id="PTHR46983">
    <property type="entry name" value="CYSTEINE AND HISTIDINE-RICH DOMAIN-CONTAINING PROTEIN 1"/>
    <property type="match status" value="1"/>
</dbReference>
<dbReference type="GO" id="GO:0022904">
    <property type="term" value="P:respiratory electron transport chain"/>
    <property type="evidence" value="ECO:0007669"/>
    <property type="project" value="InterPro"/>
</dbReference>
<feature type="region of interest" description="Disordered" evidence="4">
    <location>
        <begin position="111"/>
        <end position="141"/>
    </location>
</feature>
<dbReference type="PANTHER" id="PTHR46983:SF3">
    <property type="entry name" value="CHPADIPLOID STATE MAINTENANCE PROTEIN CHPA"/>
    <property type="match status" value="1"/>
</dbReference>
<evidence type="ECO:0000259" key="5">
    <source>
        <dbReference type="PROSITE" id="PS51401"/>
    </source>
</evidence>
<dbReference type="CDD" id="cd06466">
    <property type="entry name" value="p23_CS_SGT1_like"/>
    <property type="match status" value="1"/>
</dbReference>
<dbReference type="PROSITE" id="PS51401">
    <property type="entry name" value="CHORD"/>
    <property type="match status" value="2"/>
</dbReference>
<reference evidence="7" key="1">
    <citation type="submission" date="2017-01" db="EMBL/GenBank/DDBJ databases">
        <authorList>
            <person name="Wang Y."/>
            <person name="White M."/>
            <person name="Kvist S."/>
            <person name="Moncalvo J.-M."/>
        </authorList>
    </citation>
    <scope>NUCLEOTIDE SEQUENCE [LARGE SCALE GENOMIC DNA]</scope>
    <source>
        <strain evidence="7">ID-206-W2</strain>
    </source>
</reference>
<feature type="domain" description="CHORD" evidence="5">
    <location>
        <begin position="151"/>
        <end position="216"/>
    </location>
</feature>
<dbReference type="Proteomes" id="UP000187429">
    <property type="component" value="Unassembled WGS sequence"/>
</dbReference>
<comment type="caution">
    <text evidence="6">The sequence shown here is derived from an EMBL/GenBank/DDBJ whole genome shotgun (WGS) entry which is preliminary data.</text>
</comment>
<keyword evidence="3" id="KW-0862">Zinc</keyword>
<sequence>MPTCRHKGCSKEFELLSNAEDSCQFHPGVPVFHEGYKFWSCCKKKRLSFDDFMKEPGCSFGFHDDVPEIEKENSSETNAVSEYSEIAENVSNNQLQLDNLSLSNPSIPIKTSDFFPKPNTISTTSNTPKTNTPSEIEDDPEGLIVEVGSNCRRKGCTSKFISKEESSSETSPNSICTFHPGQPVFHEGSKGWSCCKRKVLEFDEFLKIKGCKKGKHLFSKPQLKNVHVVCKNDFYQTQDSVIVSIFAKKVIKDKSTVELNPKSEIDSANSSYKVLSTKVELILKKANNVNWPALNPTDKITTWTTFGKGDSPLPEVNKKTTGLYGINVVPNPRPELISLYKQTLEELQSKIPKHAVYRQATEALTAHRLSIVNKHEDVAAIEKELDAGQIEQVIIAAKDELSLIPKMAEWKPWEPLEETPVEGQWDYFKKAPVRE</sequence>
<dbReference type="EMBL" id="LSSM01002312">
    <property type="protein sequence ID" value="OMJ22196.1"/>
    <property type="molecule type" value="Genomic_DNA"/>
</dbReference>